<keyword evidence="4" id="KW-0560">Oxidoreductase</keyword>
<evidence type="ECO:0000313" key="8">
    <source>
        <dbReference type="Proteomes" id="UP000237144"/>
    </source>
</evidence>
<evidence type="ECO:0000256" key="5">
    <source>
        <dbReference type="ARBA" id="ARBA00023004"/>
    </source>
</evidence>
<name>A0A2S5B4D8_9BASI</name>
<keyword evidence="2" id="KW-0479">Metal-binding</keyword>
<dbReference type="GO" id="GO:0046872">
    <property type="term" value="F:metal ion binding"/>
    <property type="evidence" value="ECO:0007669"/>
    <property type="project" value="UniProtKB-KW"/>
</dbReference>
<evidence type="ECO:0000256" key="1">
    <source>
        <dbReference type="ARBA" id="ARBA00005896"/>
    </source>
</evidence>
<keyword evidence="8" id="KW-1185">Reference proteome</keyword>
<accession>A0A2S5B4D8</accession>
<dbReference type="GO" id="GO:0016706">
    <property type="term" value="F:2-oxoglutarate-dependent dioxygenase activity"/>
    <property type="evidence" value="ECO:0007669"/>
    <property type="project" value="TreeGrafter"/>
</dbReference>
<dbReference type="InterPro" id="IPR051323">
    <property type="entry name" value="AtsK-like"/>
</dbReference>
<dbReference type="InterPro" id="IPR003819">
    <property type="entry name" value="TauD/TfdA-like"/>
</dbReference>
<evidence type="ECO:0000313" key="7">
    <source>
        <dbReference type="EMBL" id="POY71637.1"/>
    </source>
</evidence>
<gene>
    <name evidence="7" type="ORF">BMF94_5331</name>
</gene>
<feature type="domain" description="TauD/TfdA-like" evidence="6">
    <location>
        <begin position="54"/>
        <end position="342"/>
    </location>
</feature>
<keyword evidence="5" id="KW-0408">Iron</keyword>
<dbReference type="STRING" id="741276.A0A2S5B4D8"/>
<evidence type="ECO:0000259" key="6">
    <source>
        <dbReference type="Pfam" id="PF02668"/>
    </source>
</evidence>
<dbReference type="SUPFAM" id="SSF51197">
    <property type="entry name" value="Clavaminate synthase-like"/>
    <property type="match status" value="1"/>
</dbReference>
<dbReference type="AlphaFoldDB" id="A0A2S5B4D8"/>
<dbReference type="InterPro" id="IPR042098">
    <property type="entry name" value="TauD-like_sf"/>
</dbReference>
<comment type="similarity">
    <text evidence="1">Belongs to the TfdA dioxygenase family.</text>
</comment>
<evidence type="ECO:0000256" key="2">
    <source>
        <dbReference type="ARBA" id="ARBA00022723"/>
    </source>
</evidence>
<proteinExistence type="inferred from homology"/>
<dbReference type="EMBL" id="PJQD01000075">
    <property type="protein sequence ID" value="POY71637.1"/>
    <property type="molecule type" value="Genomic_DNA"/>
</dbReference>
<keyword evidence="3" id="KW-0223">Dioxygenase</keyword>
<dbReference type="Proteomes" id="UP000237144">
    <property type="component" value="Unassembled WGS sequence"/>
</dbReference>
<dbReference type="PANTHER" id="PTHR30468:SF10">
    <property type="entry name" value="TAUD_TFDA-LIKE DOMAIN-CONTAINING PROTEIN"/>
    <property type="match status" value="1"/>
</dbReference>
<dbReference type="OrthoDB" id="10257314at2759"/>
<comment type="caution">
    <text evidence="7">The sequence shown here is derived from an EMBL/GenBank/DDBJ whole genome shotgun (WGS) entry which is preliminary data.</text>
</comment>
<evidence type="ECO:0000256" key="3">
    <source>
        <dbReference type="ARBA" id="ARBA00022964"/>
    </source>
</evidence>
<reference evidence="7 8" key="1">
    <citation type="journal article" date="2018" name="Front. Microbiol.">
        <title>Prospects for Fungal Bioremediation of Acidic Radioactive Waste Sites: Characterization and Genome Sequence of Rhodotorula taiwanensis MD1149.</title>
        <authorList>
            <person name="Tkavc R."/>
            <person name="Matrosova V.Y."/>
            <person name="Grichenko O.E."/>
            <person name="Gostincar C."/>
            <person name="Volpe R.P."/>
            <person name="Klimenkova P."/>
            <person name="Gaidamakova E.K."/>
            <person name="Zhou C.E."/>
            <person name="Stewart B.J."/>
            <person name="Lyman M.G."/>
            <person name="Malfatti S.A."/>
            <person name="Rubinfeld B."/>
            <person name="Courtot M."/>
            <person name="Singh J."/>
            <person name="Dalgard C.L."/>
            <person name="Hamilton T."/>
            <person name="Frey K.G."/>
            <person name="Gunde-Cimerman N."/>
            <person name="Dugan L."/>
            <person name="Daly M.J."/>
        </authorList>
    </citation>
    <scope>NUCLEOTIDE SEQUENCE [LARGE SCALE GENOMIC DNA]</scope>
    <source>
        <strain evidence="7 8">MD1149</strain>
    </source>
</reference>
<dbReference type="GO" id="GO:0005737">
    <property type="term" value="C:cytoplasm"/>
    <property type="evidence" value="ECO:0007669"/>
    <property type="project" value="TreeGrafter"/>
</dbReference>
<dbReference type="Gene3D" id="3.60.130.10">
    <property type="entry name" value="Clavaminate synthase-like"/>
    <property type="match status" value="1"/>
</dbReference>
<protein>
    <recommendedName>
        <fullName evidence="6">TauD/TfdA-like domain-containing protein</fullName>
    </recommendedName>
</protein>
<organism evidence="7 8">
    <name type="scientific">Rhodotorula taiwanensis</name>
    <dbReference type="NCBI Taxonomy" id="741276"/>
    <lineage>
        <taxon>Eukaryota</taxon>
        <taxon>Fungi</taxon>
        <taxon>Dikarya</taxon>
        <taxon>Basidiomycota</taxon>
        <taxon>Pucciniomycotina</taxon>
        <taxon>Microbotryomycetes</taxon>
        <taxon>Sporidiobolales</taxon>
        <taxon>Sporidiobolaceae</taxon>
        <taxon>Rhodotorula</taxon>
    </lineage>
</organism>
<dbReference type="Pfam" id="PF02668">
    <property type="entry name" value="TauD"/>
    <property type="match status" value="1"/>
</dbReference>
<dbReference type="PANTHER" id="PTHR30468">
    <property type="entry name" value="ALPHA-KETOGLUTARATE-DEPENDENT SULFONATE DIOXYGENASE"/>
    <property type="match status" value="1"/>
</dbReference>
<sequence>MPSVTETITQSLDSFSIRGHDAKANGKANLFDGALKVQPLAFSGALNEAKFPREELTPALGERFDAGVRLKEVLALPKEEGDAILRDLAILISYRGVVFFKDQRDLEPEDLGRLALRLGELAGKPEDSTLHIHPTQNLTDTGLPLGKIDARADKEGRQISFAEQGFSSRQYHSDISFEIRPALFTILQMKIIPKSGGDTLWSSNYSAYDRLTPRYQKFLEGLTALHDADRFRQQAALNGYKLRTEPRGSPLNAGGAFQASHPVIRTNPVTGLRSLYISPTFTKRINELSEDESRSVLDYLFRVQIENHEDHVKYKWSPYDVAIWNNSVVNHLATFDFGSADRQGDRAVVVGETPYFDPASISRREWQARQQEQDGSQ</sequence>
<evidence type="ECO:0000256" key="4">
    <source>
        <dbReference type="ARBA" id="ARBA00023002"/>
    </source>
</evidence>